<dbReference type="PIR" id="D75119">
    <property type="entry name" value="D75119"/>
</dbReference>
<keyword evidence="3" id="KW-1185">Reference proteome</keyword>
<organism evidence="1 3">
    <name type="scientific">Pyrococcus abyssi (strain GE5 / Orsay)</name>
    <dbReference type="NCBI Taxonomy" id="272844"/>
    <lineage>
        <taxon>Archaea</taxon>
        <taxon>Methanobacteriati</taxon>
        <taxon>Methanobacteriota</taxon>
        <taxon>Thermococci</taxon>
        <taxon>Thermococcales</taxon>
        <taxon>Thermococcaceae</taxon>
        <taxon>Pyrococcus</taxon>
    </lineage>
</organism>
<dbReference type="AlphaFoldDB" id="Q9V0N4"/>
<reference evidence="1" key="2">
    <citation type="journal article" date="2000" name="J. Mol. Biol.">
        <title>Archaeal homologs of eukaryotic methylation guide small nucleolar RNAs: lessons from the Pyrococcus genomes.</title>
        <authorList>
            <person name="Gaspin C."/>
            <person name="Cavaille J."/>
            <person name="Erauso G."/>
        </authorList>
    </citation>
    <scope>NUCLEOTIDE SEQUENCE</scope>
    <source>
        <strain evidence="1">Orsay</strain>
    </source>
</reference>
<reference evidence="1 3" key="4">
    <citation type="journal article" date="2003" name="Mol. Microbiol.">
        <title>An integrated analysis of the genome of the hyperthermophilic archaeon Pyrococcus abyssi.</title>
        <authorList>
            <person name="Cohen G."/>
            <person name="Barbe V."/>
            <person name="Flament D."/>
            <person name="Galperin M."/>
            <person name="Heilig R."/>
            <person name="Ripp R."/>
            <person name="Lecompte O."/>
            <person name="Prieur D."/>
            <person name="Poch O."/>
            <person name="Quellerou J."/>
            <person name="Thierry J.C."/>
            <person name="Van der Oost J."/>
            <person name="Weissenbach J."/>
            <person name="Zivanovic Y."/>
            <person name="Forterre P."/>
        </authorList>
    </citation>
    <scope>NUCLEOTIDE SEQUENCE [LARGE SCALE GENOMIC DNA]</scope>
    <source>
        <strain evidence="3">GE5 / Orsay</strain>
        <strain evidence="1">Orsay</strain>
    </source>
</reference>
<dbReference type="Proteomes" id="UP000000810">
    <property type="component" value="Chromosome"/>
</dbReference>
<dbReference type="EMBL" id="HE613800">
    <property type="protein sequence ID" value="CCE70151.1"/>
    <property type="molecule type" value="Genomic_DNA"/>
</dbReference>
<evidence type="ECO:0000313" key="2">
    <source>
        <dbReference type="EMBL" id="CCE70151.1"/>
    </source>
</evidence>
<dbReference type="HOGENOM" id="CLU_1248337_0_0_2"/>
<dbReference type="EMBL" id="AJ248285">
    <property type="protein sequence ID" value="CAB49669.1"/>
    <property type="molecule type" value="Genomic_DNA"/>
</dbReference>
<evidence type="ECO:0000313" key="3">
    <source>
        <dbReference type="Proteomes" id="UP000000810"/>
    </source>
</evidence>
<name>Q9V0N4_PYRAB</name>
<reference evidence="1" key="1">
    <citation type="submission" date="1999-07" db="EMBL/GenBank/DDBJ databases">
        <authorList>
            <person name="Genoscope"/>
        </authorList>
    </citation>
    <scope>NUCLEOTIDE SEQUENCE</scope>
    <source>
        <strain evidence="1">Orsay</strain>
    </source>
</reference>
<dbReference type="PATRIC" id="fig|272844.11.peg.795"/>
<dbReference type="OrthoDB" id="85824at2157"/>
<reference evidence="1" key="3">
    <citation type="journal article" date="2001" name="Genome Res.">
        <title>Genome evolution at the genus level: comparison of three complete genomes of hyperthermophilic archaea.</title>
        <authorList>
            <person name="Lecompte O."/>
            <person name="Ripp R."/>
            <person name="Puzos-Barbe V."/>
            <person name="Duprat S."/>
            <person name="Heilig R."/>
            <person name="Dietrich J."/>
            <person name="Thierry J.C."/>
            <person name="Poch O."/>
        </authorList>
    </citation>
    <scope>NUCLEOTIDE SEQUENCE</scope>
    <source>
        <strain evidence="1">Orsay</strain>
    </source>
</reference>
<dbReference type="STRING" id="272844.PAB1862"/>
<proteinExistence type="predicted"/>
<dbReference type="Proteomes" id="UP000009139">
    <property type="component" value="Chromosome"/>
</dbReference>
<accession>Q9V0N4</accession>
<evidence type="ECO:0000313" key="4">
    <source>
        <dbReference type="Proteomes" id="UP000009139"/>
    </source>
</evidence>
<gene>
    <name evidence="1" type="ordered locus">PAB1862</name>
</gene>
<protein>
    <submittedName>
        <fullName evidence="1">Uncharacterized protein</fullName>
    </submittedName>
</protein>
<reference evidence="2 4" key="5">
    <citation type="journal article" date="2012" name="Curr. Microbiol.">
        <title>Re-annotation of two hyperthermophilic archaea Pyrococcus abyssi GE5 and Pyrococcus furiosus DSM 3638.</title>
        <authorList>
            <person name="Gao J."/>
            <person name="Wang J."/>
        </authorList>
    </citation>
    <scope>GENOME REANNOTATION</scope>
    <source>
        <strain evidence="2">GE5</strain>
        <strain evidence="4">GE5 / Orsay</strain>
    </source>
</reference>
<dbReference type="RefSeq" id="WP_010867877.1">
    <property type="nucleotide sequence ID" value="NC_000868.1"/>
</dbReference>
<dbReference type="KEGG" id="pab:PAB1862"/>
<dbReference type="eggNOG" id="arCOG05780">
    <property type="taxonomic scope" value="Archaea"/>
</dbReference>
<sequence>MGLNKRVLGIISLLVLTLGYVGYGYSQFQDIINPQKSGIVRQYVVIQYPNSSFLVLSSIEYVNLTLGGWEPPAGSKAYLINMRSYVTGIPEIDLNMSLQLRYEKFTIIVGSSEVKKCSSNPEEFYGSCEDRALAVSEVTVLVSSLFKRYYYWEAIKRGLNNESAKMYAYKETMNRKSIRYLSFLAKAEIGLGKLGNKENLCIVILGPAEGSEKNEIIIPRRGLIILKGKSDAALRAEAILMEHITGFRLS</sequence>
<evidence type="ECO:0000313" key="1">
    <source>
        <dbReference type="EMBL" id="CAB49669.1"/>
    </source>
</evidence>